<reference evidence="3 4" key="1">
    <citation type="journal article" date="2013" name="PLoS Genet.">
        <title>Comparative genome structure, secondary metabolite, and effector coding capacity across Cochliobolus pathogens.</title>
        <authorList>
            <person name="Condon B.J."/>
            <person name="Leng Y."/>
            <person name="Wu D."/>
            <person name="Bushley K.E."/>
            <person name="Ohm R.A."/>
            <person name="Otillar R."/>
            <person name="Martin J."/>
            <person name="Schackwitz W."/>
            <person name="Grimwood J."/>
            <person name="MohdZainudin N."/>
            <person name="Xue C."/>
            <person name="Wang R."/>
            <person name="Manning V.A."/>
            <person name="Dhillon B."/>
            <person name="Tu Z.J."/>
            <person name="Steffenson B.J."/>
            <person name="Salamov A."/>
            <person name="Sun H."/>
            <person name="Lowry S."/>
            <person name="LaButti K."/>
            <person name="Han J."/>
            <person name="Copeland A."/>
            <person name="Lindquist E."/>
            <person name="Barry K."/>
            <person name="Schmutz J."/>
            <person name="Baker S.E."/>
            <person name="Ciuffetti L.M."/>
            <person name="Grigoriev I.V."/>
            <person name="Zhong S."/>
            <person name="Turgeon B.G."/>
        </authorList>
    </citation>
    <scope>NUCLEOTIDE SEQUENCE [LARGE SCALE GENOMIC DNA]</scope>
    <source>
        <strain evidence="3 4">FI3</strain>
    </source>
</reference>
<protein>
    <submittedName>
        <fullName evidence="3">Uncharacterized protein</fullName>
    </submittedName>
</protein>
<gene>
    <name evidence="3" type="ORF">COCVIDRAFT_21483</name>
</gene>
<name>W7F1D6_BIPV3</name>
<accession>W7F1D6</accession>
<evidence type="ECO:0000313" key="3">
    <source>
        <dbReference type="EMBL" id="EUN32984.1"/>
    </source>
</evidence>
<keyword evidence="2" id="KW-0732">Signal</keyword>
<dbReference type="HOGENOM" id="CLU_514792_0_0_1"/>
<feature type="chain" id="PRO_5004894625" evidence="2">
    <location>
        <begin position="21"/>
        <end position="572"/>
    </location>
</feature>
<feature type="signal peptide" evidence="2">
    <location>
        <begin position="1"/>
        <end position="20"/>
    </location>
</feature>
<proteinExistence type="predicted"/>
<evidence type="ECO:0000313" key="4">
    <source>
        <dbReference type="Proteomes" id="UP000054337"/>
    </source>
</evidence>
<dbReference type="EMBL" id="KI968691">
    <property type="protein sequence ID" value="EUN32984.1"/>
    <property type="molecule type" value="Genomic_DNA"/>
</dbReference>
<dbReference type="Proteomes" id="UP000054337">
    <property type="component" value="Unassembled WGS sequence"/>
</dbReference>
<feature type="region of interest" description="Disordered" evidence="1">
    <location>
        <begin position="380"/>
        <end position="403"/>
    </location>
</feature>
<evidence type="ECO:0000256" key="1">
    <source>
        <dbReference type="SAM" id="MobiDB-lite"/>
    </source>
</evidence>
<evidence type="ECO:0000256" key="2">
    <source>
        <dbReference type="SAM" id="SignalP"/>
    </source>
</evidence>
<dbReference type="GeneID" id="26252722"/>
<keyword evidence="4" id="KW-1185">Reference proteome</keyword>
<organism evidence="3 4">
    <name type="scientific">Bipolaris victoriae (strain FI3)</name>
    <name type="common">Victoria blight of oats agent</name>
    <name type="synonym">Cochliobolus victoriae</name>
    <dbReference type="NCBI Taxonomy" id="930091"/>
    <lineage>
        <taxon>Eukaryota</taxon>
        <taxon>Fungi</taxon>
        <taxon>Dikarya</taxon>
        <taxon>Ascomycota</taxon>
        <taxon>Pezizomycotina</taxon>
        <taxon>Dothideomycetes</taxon>
        <taxon>Pleosporomycetidae</taxon>
        <taxon>Pleosporales</taxon>
        <taxon>Pleosporineae</taxon>
        <taxon>Pleosporaceae</taxon>
        <taxon>Bipolaris</taxon>
    </lineage>
</organism>
<dbReference type="OrthoDB" id="3695145at2759"/>
<dbReference type="RefSeq" id="XP_014562528.1">
    <property type="nucleotide sequence ID" value="XM_014707042.1"/>
</dbReference>
<sequence length="572" mass="59254">MHSSTIAVILAFTAGMAVNGAPLNPSVGINPSSRLLTIDDLQYKPEQGDAIHQLVDKRDPQRSRGHKIGNVIEGISGAIGGAADLLTIGGAVQGQPQKRDPQRSKGRIIGNIGEGIAGGVGAVADLLTIGGAVQGQNQKRDPQRSRGRLIGNIGEGIGEVIGGAADLITIGGAVQGQPQNQKRDPQRSKGRIIGNIGEGIGGAIGAAADFLTIGGAVQGQNQKRGLTVVDDLGQPVVVSEPADYDLAEGQNEKRDPQRSKGRIIGNIAEGVAGGVGAVADFLTIGGAAQGQNQKRGLTVVDEHGQPVVARESADYDYDLPEGQNEKRDPQRGRRIGNFIKGFGEGVGIVGDLGVIGGALQGQNQKRGLTVVDDLGQPIVASESADDDLPEVQNEKRDPQRGRRIGNFFKGFGEGIGIAGDLLTLAPQDSQPAAKRDLSLVADDKVNSIDAEHSTVGLLAPAIEYEKRDPQRNRGHNIGKAIEGLGDGLGALADVISIGGAVQGQQPPQKREPQRNRGHSIGRVIEGLGDGLGAFADIVQIGGAVQGQQPPQKREPQRSKGRIIGNVLEGVGG</sequence>
<feature type="region of interest" description="Disordered" evidence="1">
    <location>
        <begin position="543"/>
        <end position="572"/>
    </location>
</feature>
<feature type="non-terminal residue" evidence="3">
    <location>
        <position position="572"/>
    </location>
</feature>
<dbReference type="AlphaFoldDB" id="W7F1D6"/>